<reference evidence="1 2" key="1">
    <citation type="submission" date="2018-08" db="EMBL/GenBank/DDBJ databases">
        <title>A genome reference for cultivated species of the human gut microbiota.</title>
        <authorList>
            <person name="Zou Y."/>
            <person name="Xue W."/>
            <person name="Luo G."/>
        </authorList>
    </citation>
    <scope>NUCLEOTIDE SEQUENCE [LARGE SCALE GENOMIC DNA]</scope>
    <source>
        <strain evidence="1 2">AM44-11BH</strain>
    </source>
</reference>
<comment type="caution">
    <text evidence="1">The sequence shown here is derived from an EMBL/GenBank/DDBJ whole genome shotgun (WGS) entry which is preliminary data.</text>
</comment>
<keyword evidence="2" id="KW-1185">Reference proteome</keyword>
<gene>
    <name evidence="1" type="ORF">DW944_00540</name>
</gene>
<dbReference type="Proteomes" id="UP000284779">
    <property type="component" value="Unassembled WGS sequence"/>
</dbReference>
<evidence type="ECO:0000313" key="2">
    <source>
        <dbReference type="Proteomes" id="UP000284779"/>
    </source>
</evidence>
<dbReference type="AlphaFoldDB" id="A0A413RD37"/>
<protein>
    <submittedName>
        <fullName evidence="1">Uncharacterized protein</fullName>
    </submittedName>
</protein>
<sequence>MNFLCAEYDYEMDMQVKKEEAYEEGFGNGFDNGFLRGVSPFIKHYLAENLSKEDILLKLKEEISSFFLRL</sequence>
<accession>A0A413RD37</accession>
<evidence type="ECO:0000313" key="1">
    <source>
        <dbReference type="EMBL" id="RHA20690.1"/>
    </source>
</evidence>
<name>A0A413RD37_9FIRM</name>
<proteinExistence type="predicted"/>
<organism evidence="1 2">
    <name type="scientific">Eubacterium ventriosum</name>
    <dbReference type="NCBI Taxonomy" id="39496"/>
    <lineage>
        <taxon>Bacteria</taxon>
        <taxon>Bacillati</taxon>
        <taxon>Bacillota</taxon>
        <taxon>Clostridia</taxon>
        <taxon>Eubacteriales</taxon>
        <taxon>Eubacteriaceae</taxon>
        <taxon>Eubacterium</taxon>
    </lineage>
</organism>
<dbReference type="EMBL" id="QSFD01000001">
    <property type="protein sequence ID" value="RHA20690.1"/>
    <property type="molecule type" value="Genomic_DNA"/>
</dbReference>